<sequence length="115" mass="13409">MQSSKHDLSEISVLIWGQSLFLGVYQLASFVLFQDWGTKLLTLSQSLIYHPRLNGFGLMMFLHMLFPGWTPIVDGVFCCDCVHRFRRRAYDPWIALVILIMMLVFSCCFLHRSVF</sequence>
<feature type="transmembrane region" description="Helical" evidence="1">
    <location>
        <begin position="12"/>
        <end position="33"/>
    </location>
</feature>
<keyword evidence="1" id="KW-0472">Membrane</keyword>
<evidence type="ECO:0000256" key="1">
    <source>
        <dbReference type="SAM" id="Phobius"/>
    </source>
</evidence>
<evidence type="ECO:0000313" key="2">
    <source>
        <dbReference type="EMBL" id="KAK8601402.1"/>
    </source>
</evidence>
<evidence type="ECO:0000313" key="3">
    <source>
        <dbReference type="Proteomes" id="UP001472677"/>
    </source>
</evidence>
<reference evidence="2 3" key="1">
    <citation type="journal article" date="2024" name="G3 (Bethesda)">
        <title>Genome assembly of Hibiscus sabdariffa L. provides insights into metabolisms of medicinal natural products.</title>
        <authorList>
            <person name="Kim T."/>
        </authorList>
    </citation>
    <scope>NUCLEOTIDE SEQUENCE [LARGE SCALE GENOMIC DNA]</scope>
    <source>
        <strain evidence="2">TK-2024</strain>
        <tissue evidence="2">Old leaves</tissue>
    </source>
</reference>
<keyword evidence="1" id="KW-0812">Transmembrane</keyword>
<comment type="caution">
    <text evidence="2">The sequence shown here is derived from an EMBL/GenBank/DDBJ whole genome shotgun (WGS) entry which is preliminary data.</text>
</comment>
<proteinExistence type="predicted"/>
<name>A0ABR2GER2_9ROSI</name>
<feature type="transmembrane region" description="Helical" evidence="1">
    <location>
        <begin position="93"/>
        <end position="114"/>
    </location>
</feature>
<dbReference type="EMBL" id="JBBPBM010000001">
    <property type="protein sequence ID" value="KAK8601402.1"/>
    <property type="molecule type" value="Genomic_DNA"/>
</dbReference>
<protein>
    <submittedName>
        <fullName evidence="2">Uncharacterized protein</fullName>
    </submittedName>
</protein>
<dbReference type="Proteomes" id="UP001472677">
    <property type="component" value="Unassembled WGS sequence"/>
</dbReference>
<accession>A0ABR2GER2</accession>
<gene>
    <name evidence="2" type="ORF">V6N12_051237</name>
</gene>
<keyword evidence="1" id="KW-1133">Transmembrane helix</keyword>
<keyword evidence="3" id="KW-1185">Reference proteome</keyword>
<feature type="transmembrane region" description="Helical" evidence="1">
    <location>
        <begin position="53"/>
        <end position="72"/>
    </location>
</feature>
<organism evidence="2 3">
    <name type="scientific">Hibiscus sabdariffa</name>
    <name type="common">roselle</name>
    <dbReference type="NCBI Taxonomy" id="183260"/>
    <lineage>
        <taxon>Eukaryota</taxon>
        <taxon>Viridiplantae</taxon>
        <taxon>Streptophyta</taxon>
        <taxon>Embryophyta</taxon>
        <taxon>Tracheophyta</taxon>
        <taxon>Spermatophyta</taxon>
        <taxon>Magnoliopsida</taxon>
        <taxon>eudicotyledons</taxon>
        <taxon>Gunneridae</taxon>
        <taxon>Pentapetalae</taxon>
        <taxon>rosids</taxon>
        <taxon>malvids</taxon>
        <taxon>Malvales</taxon>
        <taxon>Malvaceae</taxon>
        <taxon>Malvoideae</taxon>
        <taxon>Hibiscus</taxon>
    </lineage>
</organism>